<evidence type="ECO:0000256" key="1">
    <source>
        <dbReference type="SAM" id="MobiDB-lite"/>
    </source>
</evidence>
<accession>A0AAE1B1Z1</accession>
<reference evidence="2" key="1">
    <citation type="journal article" date="2023" name="G3 (Bethesda)">
        <title>A reference genome for the long-term kleptoplast-retaining sea slug Elysia crispata morphotype clarki.</title>
        <authorList>
            <person name="Eastman K.E."/>
            <person name="Pendleton A.L."/>
            <person name="Shaikh M.A."/>
            <person name="Suttiyut T."/>
            <person name="Ogas R."/>
            <person name="Tomko P."/>
            <person name="Gavelis G."/>
            <person name="Widhalm J.R."/>
            <person name="Wisecaver J.H."/>
        </authorList>
    </citation>
    <scope>NUCLEOTIDE SEQUENCE</scope>
    <source>
        <strain evidence="2">ECLA1</strain>
    </source>
</reference>
<dbReference type="AlphaFoldDB" id="A0AAE1B1Z1"/>
<keyword evidence="3" id="KW-1185">Reference proteome</keyword>
<gene>
    <name evidence="2" type="ORF">RRG08_052453</name>
</gene>
<dbReference type="EMBL" id="JAWDGP010000740">
    <property type="protein sequence ID" value="KAK3797854.1"/>
    <property type="molecule type" value="Genomic_DNA"/>
</dbReference>
<dbReference type="Proteomes" id="UP001283361">
    <property type="component" value="Unassembled WGS sequence"/>
</dbReference>
<feature type="region of interest" description="Disordered" evidence="1">
    <location>
        <begin position="1"/>
        <end position="23"/>
    </location>
</feature>
<evidence type="ECO:0000313" key="2">
    <source>
        <dbReference type="EMBL" id="KAK3797854.1"/>
    </source>
</evidence>
<evidence type="ECO:0000313" key="3">
    <source>
        <dbReference type="Proteomes" id="UP001283361"/>
    </source>
</evidence>
<name>A0AAE1B1Z1_9GAST</name>
<proteinExistence type="predicted"/>
<sequence length="69" mass="7453">MEEDTDSVKTGRGSTPCWGQAEDAGQRDVYWPDSQHLSQLGAQPLCVPAPLGQIQNNATKEALRPITST</sequence>
<comment type="caution">
    <text evidence="2">The sequence shown here is derived from an EMBL/GenBank/DDBJ whole genome shotgun (WGS) entry which is preliminary data.</text>
</comment>
<protein>
    <submittedName>
        <fullName evidence="2">Uncharacterized protein</fullName>
    </submittedName>
</protein>
<organism evidence="2 3">
    <name type="scientific">Elysia crispata</name>
    <name type="common">lettuce slug</name>
    <dbReference type="NCBI Taxonomy" id="231223"/>
    <lineage>
        <taxon>Eukaryota</taxon>
        <taxon>Metazoa</taxon>
        <taxon>Spiralia</taxon>
        <taxon>Lophotrochozoa</taxon>
        <taxon>Mollusca</taxon>
        <taxon>Gastropoda</taxon>
        <taxon>Heterobranchia</taxon>
        <taxon>Euthyneura</taxon>
        <taxon>Panpulmonata</taxon>
        <taxon>Sacoglossa</taxon>
        <taxon>Placobranchoidea</taxon>
        <taxon>Plakobranchidae</taxon>
        <taxon>Elysia</taxon>
    </lineage>
</organism>